<dbReference type="PROSITE" id="PS50977">
    <property type="entry name" value="HTH_TETR_2"/>
    <property type="match status" value="1"/>
</dbReference>
<dbReference type="Proteomes" id="UP000462055">
    <property type="component" value="Unassembled WGS sequence"/>
</dbReference>
<feature type="region of interest" description="Disordered" evidence="5">
    <location>
        <begin position="1"/>
        <end position="58"/>
    </location>
</feature>
<dbReference type="InterPro" id="IPR036271">
    <property type="entry name" value="Tet_transcr_reg_TetR-rel_C_sf"/>
</dbReference>
<evidence type="ECO:0000259" key="6">
    <source>
        <dbReference type="PROSITE" id="PS50977"/>
    </source>
</evidence>
<name>A0A6I4MWN1_9ACTN</name>
<organism evidence="7 8">
    <name type="scientific">Actinomadura physcomitrii</name>
    <dbReference type="NCBI Taxonomy" id="2650748"/>
    <lineage>
        <taxon>Bacteria</taxon>
        <taxon>Bacillati</taxon>
        <taxon>Actinomycetota</taxon>
        <taxon>Actinomycetes</taxon>
        <taxon>Streptosporangiales</taxon>
        <taxon>Thermomonosporaceae</taxon>
        <taxon>Actinomadura</taxon>
    </lineage>
</organism>
<proteinExistence type="predicted"/>
<dbReference type="SUPFAM" id="SSF48498">
    <property type="entry name" value="Tetracyclin repressor-like, C-terminal domain"/>
    <property type="match status" value="1"/>
</dbReference>
<feature type="domain" description="HTH tetR-type" evidence="6">
    <location>
        <begin position="99"/>
        <end position="159"/>
    </location>
</feature>
<evidence type="ECO:0000256" key="5">
    <source>
        <dbReference type="SAM" id="MobiDB-lite"/>
    </source>
</evidence>
<keyword evidence="2 4" id="KW-0238">DNA-binding</keyword>
<dbReference type="GO" id="GO:0000976">
    <property type="term" value="F:transcription cis-regulatory region binding"/>
    <property type="evidence" value="ECO:0007669"/>
    <property type="project" value="TreeGrafter"/>
</dbReference>
<evidence type="ECO:0000313" key="7">
    <source>
        <dbReference type="EMBL" id="MWA07089.1"/>
    </source>
</evidence>
<dbReference type="InterPro" id="IPR001647">
    <property type="entry name" value="HTH_TetR"/>
</dbReference>
<keyword evidence="8" id="KW-1185">Reference proteome</keyword>
<feature type="compositionally biased region" description="Basic and acidic residues" evidence="5">
    <location>
        <begin position="1"/>
        <end position="10"/>
    </location>
</feature>
<feature type="DNA-binding region" description="H-T-H motif" evidence="4">
    <location>
        <begin position="122"/>
        <end position="141"/>
    </location>
</feature>
<comment type="caution">
    <text evidence="7">The sequence shown here is derived from an EMBL/GenBank/DDBJ whole genome shotgun (WGS) entry which is preliminary data.</text>
</comment>
<evidence type="ECO:0000256" key="2">
    <source>
        <dbReference type="ARBA" id="ARBA00023125"/>
    </source>
</evidence>
<dbReference type="Pfam" id="PF00440">
    <property type="entry name" value="TetR_N"/>
    <property type="match status" value="1"/>
</dbReference>
<dbReference type="EMBL" id="WBMS02000063">
    <property type="protein sequence ID" value="MWA07089.1"/>
    <property type="molecule type" value="Genomic_DNA"/>
</dbReference>
<dbReference type="InterPro" id="IPR009057">
    <property type="entry name" value="Homeodomain-like_sf"/>
</dbReference>
<dbReference type="PANTHER" id="PTHR30055">
    <property type="entry name" value="HTH-TYPE TRANSCRIPTIONAL REGULATOR RUTR"/>
    <property type="match status" value="1"/>
</dbReference>
<reference evidence="7" key="1">
    <citation type="submission" date="2019-12" db="EMBL/GenBank/DDBJ databases">
        <title>Actinomadura physcomitrii sp. nov., a novel actinomycete isolated from moss [Physcomitrium sphaericum (Ludw) Fuernr].</title>
        <authorList>
            <person name="Zhuang X."/>
        </authorList>
    </citation>
    <scope>NUCLEOTIDE SEQUENCE [LARGE SCALE GENOMIC DNA]</scope>
    <source>
        <strain evidence="7">LD22</strain>
    </source>
</reference>
<dbReference type="PANTHER" id="PTHR30055:SF234">
    <property type="entry name" value="HTH-TYPE TRANSCRIPTIONAL REGULATOR BETI"/>
    <property type="match status" value="1"/>
</dbReference>
<keyword evidence="3" id="KW-0804">Transcription</keyword>
<sequence>MDVMVHDRPHQVKTHMPATLGAPASCDRTASDSDPQRMCRSRPRRVPPATRHPGPSGFRTIRTQGLAPPPAAGPTWHHPYHRRRSAFAGPTYRDDMASAVTHQQIIDVATRLFGELGYDGVSLHLIADALGTSPSKITEVAGDKRAVYLEVTRRAFESEHRMLEAVVSRAEPGQRALHEIVDAYLDFHVSHPQVRALWAHRWVADAADISELEDRYARPLLNMAARKIRDVVPADVNAYYLLGTMVWCVHGYLGSGVLQRSKGMRSPDDPEVVASFREHLHVMMDRLLIPQDLVSGRNSH</sequence>
<dbReference type="GO" id="GO:0003700">
    <property type="term" value="F:DNA-binding transcription factor activity"/>
    <property type="evidence" value="ECO:0007669"/>
    <property type="project" value="TreeGrafter"/>
</dbReference>
<evidence type="ECO:0000313" key="8">
    <source>
        <dbReference type="Proteomes" id="UP000462055"/>
    </source>
</evidence>
<gene>
    <name evidence="7" type="ORF">F8568_043485</name>
</gene>
<evidence type="ECO:0000256" key="3">
    <source>
        <dbReference type="ARBA" id="ARBA00023163"/>
    </source>
</evidence>
<protein>
    <submittedName>
        <fullName evidence="7">TetR family transcriptional regulator</fullName>
    </submittedName>
</protein>
<keyword evidence="1" id="KW-0805">Transcription regulation</keyword>
<dbReference type="AlphaFoldDB" id="A0A6I4MWN1"/>
<dbReference type="InterPro" id="IPR050109">
    <property type="entry name" value="HTH-type_TetR-like_transc_reg"/>
</dbReference>
<evidence type="ECO:0000256" key="1">
    <source>
        <dbReference type="ARBA" id="ARBA00023015"/>
    </source>
</evidence>
<dbReference type="Gene3D" id="1.10.357.10">
    <property type="entry name" value="Tetracycline Repressor, domain 2"/>
    <property type="match status" value="1"/>
</dbReference>
<accession>A0A6I4MWN1</accession>
<dbReference type="SUPFAM" id="SSF46689">
    <property type="entry name" value="Homeodomain-like"/>
    <property type="match status" value="1"/>
</dbReference>
<evidence type="ECO:0000256" key="4">
    <source>
        <dbReference type="PROSITE-ProRule" id="PRU00335"/>
    </source>
</evidence>